<feature type="transmembrane region" description="Helical" evidence="5">
    <location>
        <begin position="182"/>
        <end position="201"/>
    </location>
</feature>
<evidence type="ECO:0000313" key="6">
    <source>
        <dbReference type="EMBL" id="SEJ69563.1"/>
    </source>
</evidence>
<dbReference type="PANTHER" id="PTHR43652:SF2">
    <property type="entry name" value="BASIC AMINO ACID ANTIPORTER YFCC-RELATED"/>
    <property type="match status" value="1"/>
</dbReference>
<evidence type="ECO:0000313" key="7">
    <source>
        <dbReference type="Proteomes" id="UP000199200"/>
    </source>
</evidence>
<dbReference type="Proteomes" id="UP000199200">
    <property type="component" value="Unassembled WGS sequence"/>
</dbReference>
<dbReference type="Pfam" id="PF00939">
    <property type="entry name" value="Na_sulph_symp"/>
    <property type="match status" value="1"/>
</dbReference>
<dbReference type="InterPro" id="IPR051679">
    <property type="entry name" value="DASS-Related_Transporters"/>
</dbReference>
<dbReference type="EMBL" id="FNZF01000005">
    <property type="protein sequence ID" value="SEJ69563.1"/>
    <property type="molecule type" value="Genomic_DNA"/>
</dbReference>
<keyword evidence="3 5" id="KW-1133">Transmembrane helix</keyword>
<feature type="transmembrane region" description="Helical" evidence="5">
    <location>
        <begin position="327"/>
        <end position="346"/>
    </location>
</feature>
<dbReference type="STRING" id="426757.SAMN04488127_2525"/>
<proteinExistence type="predicted"/>
<dbReference type="GO" id="GO:0005886">
    <property type="term" value="C:plasma membrane"/>
    <property type="evidence" value="ECO:0007669"/>
    <property type="project" value="TreeGrafter"/>
</dbReference>
<feature type="transmembrane region" description="Helical" evidence="5">
    <location>
        <begin position="392"/>
        <end position="410"/>
    </location>
</feature>
<feature type="transmembrane region" description="Helical" evidence="5">
    <location>
        <begin position="101"/>
        <end position="121"/>
    </location>
</feature>
<keyword evidence="2 5" id="KW-0812">Transmembrane</keyword>
<gene>
    <name evidence="6" type="ORF">SAMN04488127_2525</name>
</gene>
<dbReference type="PANTHER" id="PTHR43652">
    <property type="entry name" value="BASIC AMINO ACID ANTIPORTER YFCC-RELATED"/>
    <property type="match status" value="1"/>
</dbReference>
<feature type="transmembrane region" description="Helical" evidence="5">
    <location>
        <begin position="358"/>
        <end position="380"/>
    </location>
</feature>
<evidence type="ECO:0000256" key="5">
    <source>
        <dbReference type="SAM" id="Phobius"/>
    </source>
</evidence>
<accession>A0A1H7AVB7</accession>
<feature type="transmembrane region" description="Helical" evidence="5">
    <location>
        <begin position="453"/>
        <end position="475"/>
    </location>
</feature>
<reference evidence="7" key="1">
    <citation type="submission" date="2016-10" db="EMBL/GenBank/DDBJ databases">
        <authorList>
            <person name="Varghese N."/>
            <person name="Submissions S."/>
        </authorList>
    </citation>
    <scope>NUCLEOTIDE SEQUENCE [LARGE SCALE GENOMIC DNA]</scope>
    <source>
        <strain evidence="7">CGMCC 1.6763</strain>
    </source>
</reference>
<evidence type="ECO:0000256" key="2">
    <source>
        <dbReference type="ARBA" id="ARBA00022692"/>
    </source>
</evidence>
<evidence type="ECO:0000256" key="1">
    <source>
        <dbReference type="ARBA" id="ARBA00004141"/>
    </source>
</evidence>
<feature type="transmembrane region" description="Helical" evidence="5">
    <location>
        <begin position="221"/>
        <end position="243"/>
    </location>
</feature>
<protein>
    <submittedName>
        <fullName evidence="6">Anion transporter</fullName>
    </submittedName>
</protein>
<feature type="transmembrane region" description="Helical" evidence="5">
    <location>
        <begin position="21"/>
        <end position="41"/>
    </location>
</feature>
<feature type="transmembrane region" description="Helical" evidence="5">
    <location>
        <begin position="141"/>
        <end position="162"/>
    </location>
</feature>
<dbReference type="InterPro" id="IPR001898">
    <property type="entry name" value="SLC13A/DASS"/>
</dbReference>
<feature type="transmembrane region" description="Helical" evidence="5">
    <location>
        <begin position="53"/>
        <end position="81"/>
    </location>
</feature>
<dbReference type="OrthoDB" id="9156049at2"/>
<comment type="subcellular location">
    <subcellularLocation>
        <location evidence="1">Membrane</location>
        <topology evidence="1">Multi-pass membrane protein</topology>
    </subcellularLocation>
</comment>
<organism evidence="6 7">
    <name type="scientific">Bhargavaea ginsengi</name>
    <dbReference type="NCBI Taxonomy" id="426757"/>
    <lineage>
        <taxon>Bacteria</taxon>
        <taxon>Bacillati</taxon>
        <taxon>Bacillota</taxon>
        <taxon>Bacilli</taxon>
        <taxon>Bacillales</taxon>
        <taxon>Caryophanaceae</taxon>
        <taxon>Bhargavaea</taxon>
    </lineage>
</organism>
<dbReference type="GO" id="GO:0022857">
    <property type="term" value="F:transmembrane transporter activity"/>
    <property type="evidence" value="ECO:0007669"/>
    <property type="project" value="InterPro"/>
</dbReference>
<keyword evidence="7" id="KW-1185">Reference proteome</keyword>
<evidence type="ECO:0000256" key="4">
    <source>
        <dbReference type="ARBA" id="ARBA00023136"/>
    </source>
</evidence>
<feature type="transmembrane region" description="Helical" evidence="5">
    <location>
        <begin position="301"/>
        <end position="320"/>
    </location>
</feature>
<dbReference type="AlphaFoldDB" id="A0A1H7AVB7"/>
<sequence>MITRAELHGRTRPRALQMFGMIPKPVLMLAGLHLIYAALILPAGSLGYDGKIALFAFLSAMTLWAGTRLPAGYVALALILFIILMRADEPELLYRSMAEPVVWLMIGAFVLGEAFTRSGLAGRLTRLALSRFSTKGRLVDAIAALLFATAFFIPSTSGRAALAKPILQQLGSRFSSREQQVLSVLAPAVILMSTSATILGAGSHLIGIGLLETTAGQSISFVRWLVWGIPFAAAATWITVLAIRLTMWPKEELDTVVREDTPESAPTPQKMSIPEKRTLLLISLMLIGWMTDSFHGYGIAFVTMAGAAAAMMPRFGILSFKDGIRSVSWNLILFVAAATALGTALIDTGVIDVAEEKLSGFLMAAGVAPEWLLVLVLAAVSVTSHLYITSHTTRAVVLVPTLILFARSIGADPATAVFLGLVGMNYCLTMPVSSKALLLFYEEGDASFSAKDLAKLSCLLAPAYIALMVLFYFTYWNWTGLRL</sequence>
<name>A0A1H7AVB7_9BACL</name>
<evidence type="ECO:0000256" key="3">
    <source>
        <dbReference type="ARBA" id="ARBA00022989"/>
    </source>
</evidence>
<keyword evidence="4 5" id="KW-0472">Membrane</keyword>